<evidence type="ECO:0000256" key="2">
    <source>
        <dbReference type="SAM" id="Phobius"/>
    </source>
</evidence>
<keyword evidence="2" id="KW-0472">Membrane</keyword>
<dbReference type="InterPro" id="IPR050570">
    <property type="entry name" value="Cell_wall_metabolism_enzyme"/>
</dbReference>
<dbReference type="PANTHER" id="PTHR21666">
    <property type="entry name" value="PEPTIDASE-RELATED"/>
    <property type="match status" value="1"/>
</dbReference>
<accession>A0A0D8IYX3</accession>
<proteinExistence type="predicted"/>
<dbReference type="AlphaFoldDB" id="A0A0D8IYX3"/>
<evidence type="ECO:0000259" key="3">
    <source>
        <dbReference type="Pfam" id="PF01551"/>
    </source>
</evidence>
<dbReference type="CDD" id="cd12797">
    <property type="entry name" value="M23_peptidase"/>
    <property type="match status" value="1"/>
</dbReference>
<keyword evidence="2" id="KW-0812">Transmembrane</keyword>
<dbReference type="InterPro" id="IPR016047">
    <property type="entry name" value="M23ase_b-sheet_dom"/>
</dbReference>
<comment type="caution">
    <text evidence="4">The sequence shown here is derived from an EMBL/GenBank/DDBJ whole genome shotgun (WGS) entry which is preliminary data.</text>
</comment>
<dbReference type="GeneID" id="42856895"/>
<reference evidence="4" key="1">
    <citation type="submission" date="2015-02" db="EMBL/GenBank/DDBJ databases">
        <title>A novel member of the family Ruminococcaceae isolated from human feces.</title>
        <authorList>
            <person name="Shkoporov A.N."/>
            <person name="Chaplin A.V."/>
            <person name="Motuzova O.V."/>
            <person name="Kafarskaia L.I."/>
            <person name="Khokhlova E.V."/>
            <person name="Efimov B.A."/>
        </authorList>
    </citation>
    <scope>NUCLEOTIDE SEQUENCE [LARGE SCALE GENOMIC DNA]</scope>
    <source>
        <strain evidence="4">585-1</strain>
    </source>
</reference>
<keyword evidence="5" id="KW-1185">Reference proteome</keyword>
<feature type="coiled-coil region" evidence="1">
    <location>
        <begin position="162"/>
        <end position="245"/>
    </location>
</feature>
<evidence type="ECO:0000313" key="4">
    <source>
        <dbReference type="EMBL" id="KJF39872.1"/>
    </source>
</evidence>
<dbReference type="Proteomes" id="UP000032483">
    <property type="component" value="Unassembled WGS sequence"/>
</dbReference>
<feature type="domain" description="M23ase beta-sheet core" evidence="3">
    <location>
        <begin position="283"/>
        <end position="374"/>
    </location>
</feature>
<dbReference type="SUPFAM" id="SSF51261">
    <property type="entry name" value="Duplicated hybrid motif"/>
    <property type="match status" value="1"/>
</dbReference>
<dbReference type="Gene3D" id="2.70.70.10">
    <property type="entry name" value="Glucose Permease (Domain IIA)"/>
    <property type="match status" value="1"/>
</dbReference>
<evidence type="ECO:0000313" key="5">
    <source>
        <dbReference type="Proteomes" id="UP000032483"/>
    </source>
</evidence>
<dbReference type="Pfam" id="PF01551">
    <property type="entry name" value="Peptidase_M23"/>
    <property type="match status" value="1"/>
</dbReference>
<dbReference type="Gene3D" id="6.10.250.3150">
    <property type="match status" value="1"/>
</dbReference>
<keyword evidence="1" id="KW-0175">Coiled coil</keyword>
<organism evidence="4 5">
    <name type="scientific">Ruthenibacterium lactatiformans</name>
    <dbReference type="NCBI Taxonomy" id="1550024"/>
    <lineage>
        <taxon>Bacteria</taxon>
        <taxon>Bacillati</taxon>
        <taxon>Bacillota</taxon>
        <taxon>Clostridia</taxon>
        <taxon>Eubacteriales</taxon>
        <taxon>Oscillospiraceae</taxon>
        <taxon>Ruthenibacterium</taxon>
    </lineage>
</organism>
<feature type="coiled-coil region" evidence="1">
    <location>
        <begin position="36"/>
        <end position="101"/>
    </location>
</feature>
<dbReference type="RefSeq" id="WP_050005414.1">
    <property type="nucleotide sequence ID" value="NZ_DAWBJP010000019.1"/>
</dbReference>
<protein>
    <recommendedName>
        <fullName evidence="3">M23ase beta-sheet core domain-containing protein</fullName>
    </recommendedName>
</protein>
<dbReference type="EMBL" id="JXXK01000012">
    <property type="protein sequence ID" value="KJF39872.1"/>
    <property type="molecule type" value="Genomic_DNA"/>
</dbReference>
<keyword evidence="2" id="KW-1133">Transmembrane helix</keyword>
<gene>
    <name evidence="4" type="ORF">TQ39_09895</name>
</gene>
<dbReference type="PANTHER" id="PTHR21666:SF270">
    <property type="entry name" value="MUREIN HYDROLASE ACTIVATOR ENVC"/>
    <property type="match status" value="1"/>
</dbReference>
<dbReference type="GO" id="GO:0004222">
    <property type="term" value="F:metalloendopeptidase activity"/>
    <property type="evidence" value="ECO:0007669"/>
    <property type="project" value="TreeGrafter"/>
</dbReference>
<evidence type="ECO:0000256" key="1">
    <source>
        <dbReference type="SAM" id="Coils"/>
    </source>
</evidence>
<feature type="transmembrane region" description="Helical" evidence="2">
    <location>
        <begin position="7"/>
        <end position="32"/>
    </location>
</feature>
<name>A0A0D8IYX3_9FIRM</name>
<dbReference type="InterPro" id="IPR011055">
    <property type="entry name" value="Dup_hybrid_motif"/>
</dbReference>
<sequence length="385" mass="42329">MEKHKKLVRVVCLVLAALMVMTIGVPLIFAYAETPAEKLERLRKELEDIKSNISAVENSKEKSEQTKQYYQAQANNLKAQLAAIKEDIAAQQQSIELKNAEVAEKAANVAYNKSMFESRLKGMYEMSRQSNLAILLGIDDVSQILLFAENLQQISEHDTQLVQQLRDEQAALEAQRAELEQQLADLAAREQELTDTAVAYSNAIQQADAAISAAEADLAANEEALAETQRQYEQAQEEWRQWTAANNVDFEYNQGGFAWPIPGYTNLSSDFGVGRWIYGKWDVHRGMDVPAPAGTPIYAAADGVVSTNNHWTYGISVKISHGSGLATIYGHMSARAVNDGDYVTQGQLIGYVGSTGNSTGNHLHFETTLNGAAVSSRPYLGPPWG</sequence>